<reference evidence="3 4" key="1">
    <citation type="submission" date="2015-10" db="EMBL/GenBank/DDBJ databases">
        <title>Draft genome sequence of Streptomyces griseorubiginosus DSM 40469, type strain for the species Streptomyces griseorubiginosus.</title>
        <authorList>
            <person name="Ruckert C."/>
            <person name="Winkler A."/>
            <person name="Kalinowski J."/>
            <person name="Kampfer P."/>
            <person name="Glaeser S."/>
        </authorList>
    </citation>
    <scope>NUCLEOTIDE SEQUENCE [LARGE SCALE GENOMIC DNA]</scope>
    <source>
        <strain evidence="3 4">DSM 40469</strain>
    </source>
</reference>
<evidence type="ECO:0000313" key="4">
    <source>
        <dbReference type="Proteomes" id="UP000054375"/>
    </source>
</evidence>
<proteinExistence type="predicted"/>
<evidence type="ECO:0000313" key="2">
    <source>
        <dbReference type="EMBL" id="AYC37801.1"/>
    </source>
</evidence>
<dbReference type="Proteomes" id="UP000265765">
    <property type="component" value="Chromosome"/>
</dbReference>
<name>A0A101S425_9ACTN</name>
<sequence length="219" mass="21295">MRMRSLVSLTAAAAALALPVAVAASAPAAADDVAVLTTGTVGGPSVAEGSTITASLASGTSATLYSTATGTSGITCGTSTFTATVGSNPTAPGTAVESLTGQTFGNCTSNVIGVLGVTSITVNNLAYTTDVSSGGAVSVTPTSGPIQTTVVLRTLLGSVSCVYQAAAGLSGTADNSDNSIKFSNQQFTRTSGSSLCPANGFWTAKYSPVTAGGEAVYVN</sequence>
<dbReference type="Proteomes" id="UP000054375">
    <property type="component" value="Unassembled WGS sequence"/>
</dbReference>
<dbReference type="EMBL" id="CP032427">
    <property type="protein sequence ID" value="AYC37801.1"/>
    <property type="molecule type" value="Genomic_DNA"/>
</dbReference>
<reference evidence="2 5" key="2">
    <citation type="submission" date="2018-09" db="EMBL/GenBank/DDBJ databases">
        <title>Production of Trimethoprim by Streptomyces sp. 3E-1.</title>
        <authorList>
            <person name="Kang H.J."/>
            <person name="Kim S.B."/>
        </authorList>
    </citation>
    <scope>NUCLEOTIDE SEQUENCE [LARGE SCALE GENOMIC DNA]</scope>
    <source>
        <strain evidence="2 5">3E-1</strain>
    </source>
</reference>
<dbReference type="RefSeq" id="WP_062021874.1">
    <property type="nucleotide sequence ID" value="NZ_CP032427.1"/>
</dbReference>
<keyword evidence="1" id="KW-0732">Signal</keyword>
<keyword evidence="4" id="KW-1185">Reference proteome</keyword>
<gene>
    <name evidence="3" type="ORF">AQJ54_17130</name>
    <name evidence="2" type="ORF">DWG14_02019</name>
</gene>
<feature type="signal peptide" evidence="1">
    <location>
        <begin position="1"/>
        <end position="23"/>
    </location>
</feature>
<protein>
    <submittedName>
        <fullName evidence="3">Tat pathway signal sequence domain protein</fullName>
    </submittedName>
</protein>
<dbReference type="GeneID" id="91280966"/>
<dbReference type="AlphaFoldDB" id="A0A101S425"/>
<evidence type="ECO:0000313" key="3">
    <source>
        <dbReference type="EMBL" id="KUN66918.1"/>
    </source>
</evidence>
<dbReference type="KEGG" id="sge:DWG14_02019"/>
<evidence type="ECO:0000313" key="5">
    <source>
        <dbReference type="Proteomes" id="UP000265765"/>
    </source>
</evidence>
<evidence type="ECO:0000256" key="1">
    <source>
        <dbReference type="SAM" id="SignalP"/>
    </source>
</evidence>
<organism evidence="3 4">
    <name type="scientific">Streptomyces griseorubiginosus</name>
    <dbReference type="NCBI Taxonomy" id="67304"/>
    <lineage>
        <taxon>Bacteria</taxon>
        <taxon>Bacillati</taxon>
        <taxon>Actinomycetota</taxon>
        <taxon>Actinomycetes</taxon>
        <taxon>Kitasatosporales</taxon>
        <taxon>Streptomycetaceae</taxon>
        <taxon>Streptomyces</taxon>
    </lineage>
</organism>
<feature type="chain" id="PRO_5041794257" evidence="1">
    <location>
        <begin position="24"/>
        <end position="219"/>
    </location>
</feature>
<accession>A0A101S425</accession>
<dbReference type="EMBL" id="LMWV01000014">
    <property type="protein sequence ID" value="KUN66918.1"/>
    <property type="molecule type" value="Genomic_DNA"/>
</dbReference>
<accession>A0A124H4W5</accession>